<keyword evidence="2" id="KW-1185">Reference proteome</keyword>
<name>A0A9K3EHU8_HELAN</name>
<evidence type="ECO:0000313" key="1">
    <source>
        <dbReference type="EMBL" id="KAF5773827.1"/>
    </source>
</evidence>
<dbReference type="EMBL" id="MNCJ02000328">
    <property type="protein sequence ID" value="KAF5773827.1"/>
    <property type="molecule type" value="Genomic_DNA"/>
</dbReference>
<dbReference type="AlphaFoldDB" id="A0A9K3EHU8"/>
<proteinExistence type="predicted"/>
<dbReference type="Proteomes" id="UP000215914">
    <property type="component" value="Unassembled WGS sequence"/>
</dbReference>
<organism evidence="1 2">
    <name type="scientific">Helianthus annuus</name>
    <name type="common">Common sunflower</name>
    <dbReference type="NCBI Taxonomy" id="4232"/>
    <lineage>
        <taxon>Eukaryota</taxon>
        <taxon>Viridiplantae</taxon>
        <taxon>Streptophyta</taxon>
        <taxon>Embryophyta</taxon>
        <taxon>Tracheophyta</taxon>
        <taxon>Spermatophyta</taxon>
        <taxon>Magnoliopsida</taxon>
        <taxon>eudicotyledons</taxon>
        <taxon>Gunneridae</taxon>
        <taxon>Pentapetalae</taxon>
        <taxon>asterids</taxon>
        <taxon>campanulids</taxon>
        <taxon>Asterales</taxon>
        <taxon>Asteraceae</taxon>
        <taxon>Asteroideae</taxon>
        <taxon>Heliantheae alliance</taxon>
        <taxon>Heliantheae</taxon>
        <taxon>Helianthus</taxon>
    </lineage>
</organism>
<reference evidence="1" key="2">
    <citation type="submission" date="2020-06" db="EMBL/GenBank/DDBJ databases">
        <title>Helianthus annuus Genome sequencing and assembly Release 2.</title>
        <authorList>
            <person name="Gouzy J."/>
            <person name="Langlade N."/>
            <person name="Munos S."/>
        </authorList>
    </citation>
    <scope>NUCLEOTIDE SEQUENCE</scope>
    <source>
        <tissue evidence="1">Leaves</tissue>
    </source>
</reference>
<protein>
    <submittedName>
        <fullName evidence="1">Uncharacterized protein</fullName>
    </submittedName>
</protein>
<reference evidence="1" key="1">
    <citation type="journal article" date="2017" name="Nature">
        <title>The sunflower genome provides insights into oil metabolism, flowering and Asterid evolution.</title>
        <authorList>
            <person name="Badouin H."/>
            <person name="Gouzy J."/>
            <person name="Grassa C.J."/>
            <person name="Murat F."/>
            <person name="Staton S.E."/>
            <person name="Cottret L."/>
            <person name="Lelandais-Briere C."/>
            <person name="Owens G.L."/>
            <person name="Carrere S."/>
            <person name="Mayjonade B."/>
            <person name="Legrand L."/>
            <person name="Gill N."/>
            <person name="Kane N.C."/>
            <person name="Bowers J.E."/>
            <person name="Hubner S."/>
            <person name="Bellec A."/>
            <person name="Berard A."/>
            <person name="Berges H."/>
            <person name="Blanchet N."/>
            <person name="Boniface M.C."/>
            <person name="Brunel D."/>
            <person name="Catrice O."/>
            <person name="Chaidir N."/>
            <person name="Claudel C."/>
            <person name="Donnadieu C."/>
            <person name="Faraut T."/>
            <person name="Fievet G."/>
            <person name="Helmstetter N."/>
            <person name="King M."/>
            <person name="Knapp S.J."/>
            <person name="Lai Z."/>
            <person name="Le Paslier M.C."/>
            <person name="Lippi Y."/>
            <person name="Lorenzon L."/>
            <person name="Mandel J.R."/>
            <person name="Marage G."/>
            <person name="Marchand G."/>
            <person name="Marquand E."/>
            <person name="Bret-Mestries E."/>
            <person name="Morien E."/>
            <person name="Nambeesan S."/>
            <person name="Nguyen T."/>
            <person name="Pegot-Espagnet P."/>
            <person name="Pouilly N."/>
            <person name="Raftis F."/>
            <person name="Sallet E."/>
            <person name="Schiex T."/>
            <person name="Thomas J."/>
            <person name="Vandecasteele C."/>
            <person name="Vares D."/>
            <person name="Vear F."/>
            <person name="Vautrin S."/>
            <person name="Crespi M."/>
            <person name="Mangin B."/>
            <person name="Burke J.M."/>
            <person name="Salse J."/>
            <person name="Munos S."/>
            <person name="Vincourt P."/>
            <person name="Rieseberg L.H."/>
            <person name="Langlade N.B."/>
        </authorList>
    </citation>
    <scope>NUCLEOTIDE SEQUENCE</scope>
    <source>
        <tissue evidence="1">Leaves</tissue>
    </source>
</reference>
<sequence>MGAPRSYNFGGSAPKRIKLIFSIKSSFLGNCDTCLIASKSGKLIFTCLKISHISSCCGPRFVTTFFDGHNNASG</sequence>
<comment type="caution">
    <text evidence="1">The sequence shown here is derived from an EMBL/GenBank/DDBJ whole genome shotgun (WGS) entry which is preliminary data.</text>
</comment>
<gene>
    <name evidence="1" type="ORF">HanXRQr2_Chr13g0593041</name>
</gene>
<evidence type="ECO:0000313" key="2">
    <source>
        <dbReference type="Proteomes" id="UP000215914"/>
    </source>
</evidence>
<accession>A0A9K3EHU8</accession>
<dbReference type="Gramene" id="mRNA:HanXRQr2_Chr13g0593041">
    <property type="protein sequence ID" value="mRNA:HanXRQr2_Chr13g0593041"/>
    <property type="gene ID" value="HanXRQr2_Chr13g0593041"/>
</dbReference>